<evidence type="ECO:0000256" key="1">
    <source>
        <dbReference type="SAM" id="MobiDB-lite"/>
    </source>
</evidence>
<reference evidence="3" key="1">
    <citation type="submission" date="2014-04" db="EMBL/GenBank/DDBJ databases">
        <title>Evolutionary Origins and Diversification of the Mycorrhizal Mutualists.</title>
        <authorList>
            <consortium name="DOE Joint Genome Institute"/>
            <consortium name="Mycorrhizal Genomics Consortium"/>
            <person name="Kohler A."/>
            <person name="Kuo A."/>
            <person name="Nagy L.G."/>
            <person name="Floudas D."/>
            <person name="Copeland A."/>
            <person name="Barry K.W."/>
            <person name="Cichocki N."/>
            <person name="Veneault-Fourrey C."/>
            <person name="LaButti K."/>
            <person name="Lindquist E.A."/>
            <person name="Lipzen A."/>
            <person name="Lundell T."/>
            <person name="Morin E."/>
            <person name="Murat C."/>
            <person name="Riley R."/>
            <person name="Ohm R."/>
            <person name="Sun H."/>
            <person name="Tunlid A."/>
            <person name="Henrissat B."/>
            <person name="Grigoriev I.V."/>
            <person name="Hibbett D.S."/>
            <person name="Martin F."/>
        </authorList>
    </citation>
    <scope>NUCLEOTIDE SEQUENCE [LARGE SCALE GENOMIC DNA]</scope>
    <source>
        <strain evidence="3">FD-334 SS-4</strain>
    </source>
</reference>
<proteinExistence type="predicted"/>
<feature type="region of interest" description="Disordered" evidence="1">
    <location>
        <begin position="1"/>
        <end position="76"/>
    </location>
</feature>
<name>A0A0D2NPC7_HYPSF</name>
<evidence type="ECO:0000313" key="3">
    <source>
        <dbReference type="Proteomes" id="UP000054270"/>
    </source>
</evidence>
<organism evidence="2 3">
    <name type="scientific">Hypholoma sublateritium (strain FD-334 SS-4)</name>
    <dbReference type="NCBI Taxonomy" id="945553"/>
    <lineage>
        <taxon>Eukaryota</taxon>
        <taxon>Fungi</taxon>
        <taxon>Dikarya</taxon>
        <taxon>Basidiomycota</taxon>
        <taxon>Agaricomycotina</taxon>
        <taxon>Agaricomycetes</taxon>
        <taxon>Agaricomycetidae</taxon>
        <taxon>Agaricales</taxon>
        <taxon>Agaricineae</taxon>
        <taxon>Strophariaceae</taxon>
        <taxon>Hypholoma</taxon>
    </lineage>
</organism>
<gene>
    <name evidence="2" type="ORF">HYPSUDRAFT_205165</name>
</gene>
<dbReference type="EMBL" id="KN817586">
    <property type="protein sequence ID" value="KJA18631.1"/>
    <property type="molecule type" value="Genomic_DNA"/>
</dbReference>
<sequence length="149" mass="15520">MHFLDSLDAEITPPPSRSPPSDPPPTRGRITSPPSLPPPPYAAVRSFLPPSASVDATDSTIAPRCPKPVTDARGDPRASVGAAVLHIQLFRTPCAAPNAVIRPSRLGQHASAAWGSVWDGTSAGRGSGTLWRHGFDSASSVKGFDYASS</sequence>
<dbReference type="Proteomes" id="UP000054270">
    <property type="component" value="Unassembled WGS sequence"/>
</dbReference>
<evidence type="ECO:0000313" key="2">
    <source>
        <dbReference type="EMBL" id="KJA18631.1"/>
    </source>
</evidence>
<keyword evidence="3" id="KW-1185">Reference proteome</keyword>
<accession>A0A0D2NPC7</accession>
<protein>
    <submittedName>
        <fullName evidence="2">Uncharacterized protein</fullName>
    </submittedName>
</protein>
<dbReference type="AlphaFoldDB" id="A0A0D2NPC7"/>
<feature type="compositionally biased region" description="Pro residues" evidence="1">
    <location>
        <begin position="12"/>
        <end position="26"/>
    </location>
</feature>